<reference evidence="2 5" key="2">
    <citation type="submission" date="2020-04" db="EMBL/GenBank/DDBJ databases">
        <authorList>
            <person name="Hitch T.C.A."/>
            <person name="Wylensek D."/>
            <person name="Clavel T."/>
        </authorList>
    </citation>
    <scope>NUCLEOTIDE SEQUENCE [LARGE SCALE GENOMIC DNA]</scope>
    <source>
        <strain evidence="2 5">Med78_4-601-WT-2</strain>
    </source>
</reference>
<evidence type="ECO:0000259" key="1">
    <source>
        <dbReference type="Pfam" id="PF12724"/>
    </source>
</evidence>
<dbReference type="Proteomes" id="UP000573963">
    <property type="component" value="Unassembled WGS sequence"/>
</dbReference>
<organism evidence="3 4">
    <name type="scientific">Paraclostridium bifermentans</name>
    <name type="common">Clostridium bifermentans</name>
    <dbReference type="NCBI Taxonomy" id="1490"/>
    <lineage>
        <taxon>Bacteria</taxon>
        <taxon>Bacillati</taxon>
        <taxon>Bacillota</taxon>
        <taxon>Clostridia</taxon>
        <taxon>Peptostreptococcales</taxon>
        <taxon>Peptostreptococcaceae</taxon>
        <taxon>Paraclostridium</taxon>
    </lineage>
</organism>
<dbReference type="InterPro" id="IPR052200">
    <property type="entry name" value="Protoporphyrinogen_IX_DH"/>
</dbReference>
<protein>
    <recommendedName>
        <fullName evidence="1">Flavodoxin domain-containing protein</fullName>
    </recommendedName>
</protein>
<evidence type="ECO:0000313" key="4">
    <source>
        <dbReference type="Proteomes" id="UP000326961"/>
    </source>
</evidence>
<accession>A0A5P3XCG3</accession>
<dbReference type="GO" id="GO:0010181">
    <property type="term" value="F:FMN binding"/>
    <property type="evidence" value="ECO:0007669"/>
    <property type="project" value="TreeGrafter"/>
</dbReference>
<sequence>MKSLILYYSKNNTTKETVEKISRNKDVDVCDLRKLDNVRISDYENIYIGSGIYMGSLPGTVKKHIKKISKSLEGKNIIYFVHGIISQKNYKEIINNSIGEYLSNSNTRYLYLGGRLDVSKQNFIIKKMLKQIAKQNNLNPNYVDTRNKTCIEGLINDIK</sequence>
<evidence type="ECO:0000313" key="2">
    <source>
        <dbReference type="EMBL" id="NME09601.1"/>
    </source>
</evidence>
<dbReference type="Pfam" id="PF12724">
    <property type="entry name" value="Flavodoxin_5"/>
    <property type="match status" value="1"/>
</dbReference>
<evidence type="ECO:0000313" key="3">
    <source>
        <dbReference type="EMBL" id="QEZ68609.1"/>
    </source>
</evidence>
<dbReference type="Gene3D" id="3.40.50.360">
    <property type="match status" value="1"/>
</dbReference>
<name>A0A5P3XCG3_PARBF</name>
<dbReference type="GO" id="GO:0006783">
    <property type="term" value="P:heme biosynthetic process"/>
    <property type="evidence" value="ECO:0007669"/>
    <property type="project" value="TreeGrafter"/>
</dbReference>
<gene>
    <name evidence="3" type="ORF">D4A35_06515</name>
    <name evidence="2" type="ORF">HF875_08710</name>
</gene>
<dbReference type="InterPro" id="IPR029039">
    <property type="entry name" value="Flavoprotein-like_sf"/>
</dbReference>
<proteinExistence type="predicted"/>
<dbReference type="EMBL" id="JABAFD010000004">
    <property type="protein sequence ID" value="NME09601.1"/>
    <property type="molecule type" value="Genomic_DNA"/>
</dbReference>
<dbReference type="RefSeq" id="WP_150846316.1">
    <property type="nucleotide sequence ID" value="NZ_CP032452.1"/>
</dbReference>
<reference evidence="3 4" key="1">
    <citation type="submission" date="2018-09" db="EMBL/GenBank/DDBJ databases">
        <title>A clostridial neurotoxin that targets Anopheles mosquitoes.</title>
        <authorList>
            <person name="Contreras E."/>
            <person name="Masuyer G."/>
            <person name="Qureshi N."/>
            <person name="Chawla S."/>
            <person name="Lim H.L."/>
            <person name="Chen J."/>
            <person name="Stenmark P."/>
            <person name="Gill S."/>
        </authorList>
    </citation>
    <scope>NUCLEOTIDE SEQUENCE [LARGE SCALE GENOMIC DNA]</scope>
    <source>
        <strain evidence="3 4">Cbm</strain>
    </source>
</reference>
<dbReference type="InterPro" id="IPR026816">
    <property type="entry name" value="Flavodoxin_dom"/>
</dbReference>
<dbReference type="Proteomes" id="UP000326961">
    <property type="component" value="Chromosome"/>
</dbReference>
<evidence type="ECO:0000313" key="5">
    <source>
        <dbReference type="Proteomes" id="UP000573963"/>
    </source>
</evidence>
<dbReference type="EMBL" id="CP032452">
    <property type="protein sequence ID" value="QEZ68609.1"/>
    <property type="molecule type" value="Genomic_DNA"/>
</dbReference>
<dbReference type="SUPFAM" id="SSF52218">
    <property type="entry name" value="Flavoproteins"/>
    <property type="match status" value="1"/>
</dbReference>
<dbReference type="AlphaFoldDB" id="A0A5P3XCG3"/>
<dbReference type="PANTHER" id="PTHR38030:SF2">
    <property type="entry name" value="PROTOPORPHYRINOGEN IX DEHYDROGENASE [QUINONE]"/>
    <property type="match status" value="1"/>
</dbReference>
<dbReference type="PANTHER" id="PTHR38030">
    <property type="entry name" value="PROTOPORPHYRINOGEN IX DEHYDROGENASE [MENAQUINONE]"/>
    <property type="match status" value="1"/>
</dbReference>
<feature type="domain" description="Flavodoxin" evidence="1">
    <location>
        <begin position="4"/>
        <end position="136"/>
    </location>
</feature>
<dbReference type="GO" id="GO:0070819">
    <property type="term" value="F:menaquinone-dependent protoporphyrinogen oxidase activity"/>
    <property type="evidence" value="ECO:0007669"/>
    <property type="project" value="TreeGrafter"/>
</dbReference>